<dbReference type="NCBIfam" id="TIGR02352">
    <property type="entry name" value="thiamin_ThiO"/>
    <property type="match status" value="1"/>
</dbReference>
<dbReference type="Gene3D" id="3.30.9.10">
    <property type="entry name" value="D-Amino Acid Oxidase, subunit A, domain 2"/>
    <property type="match status" value="1"/>
</dbReference>
<keyword evidence="3 7" id="KW-0560">Oxidoreductase</keyword>
<keyword evidence="8" id="KW-1185">Reference proteome</keyword>
<name>A0ABU9LJ62_9BACL</name>
<accession>A0ABU9LJ62</accession>
<keyword evidence="2" id="KW-0784">Thiamine biosynthesis</keyword>
<dbReference type="GO" id="GO:0043799">
    <property type="term" value="F:glycine oxidase activity"/>
    <property type="evidence" value="ECO:0007669"/>
    <property type="project" value="UniProtKB-EC"/>
</dbReference>
<comment type="pathway">
    <text evidence="1">Cofactor biosynthesis; thiamine diphosphate biosynthesis.</text>
</comment>
<dbReference type="PANTHER" id="PTHR13847">
    <property type="entry name" value="SARCOSINE DEHYDROGENASE-RELATED"/>
    <property type="match status" value="1"/>
</dbReference>
<gene>
    <name evidence="7" type="primary">thiO</name>
    <name evidence="7" type="ORF">AAF454_06455</name>
</gene>
<dbReference type="PANTHER" id="PTHR13847:SF289">
    <property type="entry name" value="GLYCINE OXIDASE"/>
    <property type="match status" value="1"/>
</dbReference>
<evidence type="ECO:0000313" key="7">
    <source>
        <dbReference type="EMBL" id="MEL5988055.1"/>
    </source>
</evidence>
<feature type="domain" description="FAD dependent oxidoreductase" evidence="6">
    <location>
        <begin position="5"/>
        <end position="347"/>
    </location>
</feature>
<sequence length="359" mass="39340">MKNYDVIIIGGGAIGSSIAYSLSKRKKRVAIIEKQMIGSGASSAAAGLLGVQAEWDAEDPLFHLAQQSRRLFPKLQEEIRTLSGIDIGYEQKGILRIAHTEQELARIHDIMNWQSACGEVCEAMTMAQVQQIEPAVSSKLYGGVFCRDDGHVLAKDLTKGYAASAAALGCDIYEHTEVTQIIERQGEVCGVQTTAGMLETKQIILATGASNQPLQQHFEIEAIPVKGEVVCLHSYEPILQVPLFRERFYIAPKRGGHYVIGATMKRGDVTKHVEAASVQHLLNQAFELVPALQQATFKTSWAGLRPDCSLERPLMAQHATTKGLWCAVGHYRNGILLSAITGEYMANQLEEVTNTCNYV</sequence>
<dbReference type="Gene3D" id="3.50.50.60">
    <property type="entry name" value="FAD/NAD(P)-binding domain"/>
    <property type="match status" value="1"/>
</dbReference>
<evidence type="ECO:0000256" key="5">
    <source>
        <dbReference type="ARBA" id="ARBA00050018"/>
    </source>
</evidence>
<dbReference type="EMBL" id="JBCEWA010000004">
    <property type="protein sequence ID" value="MEL5988055.1"/>
    <property type="molecule type" value="Genomic_DNA"/>
</dbReference>
<evidence type="ECO:0000256" key="3">
    <source>
        <dbReference type="ARBA" id="ARBA00023002"/>
    </source>
</evidence>
<proteinExistence type="predicted"/>
<protein>
    <recommendedName>
        <fullName evidence="5">glycine oxidase</fullName>
        <ecNumber evidence="5">1.4.3.19</ecNumber>
    </recommendedName>
</protein>
<dbReference type="EC" id="1.4.3.19" evidence="5"/>
<comment type="catalytic activity">
    <reaction evidence="4">
        <text>glycine + O2 + H2O = glyoxylate + H2O2 + NH4(+)</text>
        <dbReference type="Rhea" id="RHEA:11532"/>
        <dbReference type="ChEBI" id="CHEBI:15377"/>
        <dbReference type="ChEBI" id="CHEBI:15379"/>
        <dbReference type="ChEBI" id="CHEBI:16240"/>
        <dbReference type="ChEBI" id="CHEBI:28938"/>
        <dbReference type="ChEBI" id="CHEBI:36655"/>
        <dbReference type="ChEBI" id="CHEBI:57305"/>
        <dbReference type="EC" id="1.4.3.19"/>
    </reaction>
</comment>
<evidence type="ECO:0000256" key="4">
    <source>
        <dbReference type="ARBA" id="ARBA00049872"/>
    </source>
</evidence>
<dbReference type="Proteomes" id="UP001398420">
    <property type="component" value="Unassembled WGS sequence"/>
</dbReference>
<evidence type="ECO:0000259" key="6">
    <source>
        <dbReference type="Pfam" id="PF01266"/>
    </source>
</evidence>
<evidence type="ECO:0000256" key="1">
    <source>
        <dbReference type="ARBA" id="ARBA00004948"/>
    </source>
</evidence>
<dbReference type="SUPFAM" id="SSF51905">
    <property type="entry name" value="FAD/NAD(P)-binding domain"/>
    <property type="match status" value="1"/>
</dbReference>
<organism evidence="7 8">
    <name type="scientific">Kurthia gibsonii</name>
    <dbReference type="NCBI Taxonomy" id="33946"/>
    <lineage>
        <taxon>Bacteria</taxon>
        <taxon>Bacillati</taxon>
        <taxon>Bacillota</taxon>
        <taxon>Bacilli</taxon>
        <taxon>Bacillales</taxon>
        <taxon>Caryophanaceae</taxon>
        <taxon>Kurthia</taxon>
    </lineage>
</organism>
<dbReference type="InterPro" id="IPR036188">
    <property type="entry name" value="FAD/NAD-bd_sf"/>
</dbReference>
<reference evidence="7 8" key="1">
    <citation type="submission" date="2024-04" db="EMBL/GenBank/DDBJ databases">
        <authorList>
            <person name="Wu Y.S."/>
            <person name="Zhang L."/>
        </authorList>
    </citation>
    <scope>NUCLEOTIDE SEQUENCE [LARGE SCALE GENOMIC DNA]</scope>
    <source>
        <strain evidence="7 8">KG-01</strain>
    </source>
</reference>
<dbReference type="SUPFAM" id="SSF54373">
    <property type="entry name" value="FAD-linked reductases, C-terminal domain"/>
    <property type="match status" value="1"/>
</dbReference>
<dbReference type="Pfam" id="PF01266">
    <property type="entry name" value="DAO"/>
    <property type="match status" value="1"/>
</dbReference>
<comment type="caution">
    <text evidence="7">The sequence shown here is derived from an EMBL/GenBank/DDBJ whole genome shotgun (WGS) entry which is preliminary data.</text>
</comment>
<dbReference type="InterPro" id="IPR012727">
    <property type="entry name" value="Gly_oxidase_ThiO"/>
</dbReference>
<evidence type="ECO:0000256" key="2">
    <source>
        <dbReference type="ARBA" id="ARBA00022977"/>
    </source>
</evidence>
<dbReference type="InterPro" id="IPR006076">
    <property type="entry name" value="FAD-dep_OxRdtase"/>
</dbReference>
<evidence type="ECO:0000313" key="8">
    <source>
        <dbReference type="Proteomes" id="UP001398420"/>
    </source>
</evidence>
<dbReference type="RefSeq" id="WP_336663887.1">
    <property type="nucleotide sequence ID" value="NZ_JBBCRB010000006.1"/>
</dbReference>